<sequence length="182" mass="20118">MKTQTGFTLIELMVTIMVLAILIVIAVPEMRYTIMNNRITTRTNEFVNTLAYARNSYTSFGSTCTATSGVCVQVTALSGDWTKGWKVWTDTDGDKSEDASKGDIIRQVTFEDDSITITPDKAVTNISFVGRGVVNDAPVNFDVCIKNHKTKDPAGRRLQLDVFGRLKLINRELKCVTNGNGK</sequence>
<dbReference type="EMBL" id="JH600070">
    <property type="protein sequence ID" value="EIJ43890.1"/>
    <property type="molecule type" value="Genomic_DNA"/>
</dbReference>
<organism evidence="13 14">
    <name type="scientific">Beggiatoa alba B18LD</name>
    <dbReference type="NCBI Taxonomy" id="395493"/>
    <lineage>
        <taxon>Bacteria</taxon>
        <taxon>Pseudomonadati</taxon>
        <taxon>Pseudomonadota</taxon>
        <taxon>Gammaproteobacteria</taxon>
        <taxon>Thiotrichales</taxon>
        <taxon>Thiotrichaceae</taxon>
        <taxon>Beggiatoa</taxon>
    </lineage>
</organism>
<dbReference type="RefSeq" id="WP_002691477.1">
    <property type="nucleotide sequence ID" value="NZ_JH600070.1"/>
</dbReference>
<dbReference type="GO" id="GO:0015627">
    <property type="term" value="C:type II protein secretion system complex"/>
    <property type="evidence" value="ECO:0007669"/>
    <property type="project" value="InterPro"/>
</dbReference>
<proteinExistence type="inferred from homology"/>
<evidence type="ECO:0000256" key="11">
    <source>
        <dbReference type="SAM" id="Phobius"/>
    </source>
</evidence>
<evidence type="ECO:0000256" key="3">
    <source>
        <dbReference type="ARBA" id="ARBA00022475"/>
    </source>
</evidence>
<dbReference type="STRING" id="395493.BegalDRAFT_3064"/>
<evidence type="ECO:0000256" key="8">
    <source>
        <dbReference type="ARBA" id="ARBA00023136"/>
    </source>
</evidence>
<comment type="similarity">
    <text evidence="9">Belongs to the GSP H family.</text>
</comment>
<evidence type="ECO:0000256" key="4">
    <source>
        <dbReference type="ARBA" id="ARBA00022481"/>
    </source>
</evidence>
<dbReference type="GO" id="GO:0005886">
    <property type="term" value="C:plasma membrane"/>
    <property type="evidence" value="ECO:0007669"/>
    <property type="project" value="UniProtKB-SubCell"/>
</dbReference>
<dbReference type="Pfam" id="PF07963">
    <property type="entry name" value="N_methyl"/>
    <property type="match status" value="1"/>
</dbReference>
<dbReference type="NCBIfam" id="TIGR02532">
    <property type="entry name" value="IV_pilin_GFxxxE"/>
    <property type="match status" value="1"/>
</dbReference>
<evidence type="ECO:0000256" key="9">
    <source>
        <dbReference type="ARBA" id="ARBA00025772"/>
    </source>
</evidence>
<feature type="domain" description="General secretion pathway GspH" evidence="12">
    <location>
        <begin position="43"/>
        <end position="159"/>
    </location>
</feature>
<keyword evidence="3" id="KW-1003">Cell membrane</keyword>
<keyword evidence="6 11" id="KW-0812">Transmembrane</keyword>
<keyword evidence="14" id="KW-1185">Reference proteome</keyword>
<keyword evidence="8 11" id="KW-0472">Membrane</keyword>
<evidence type="ECO:0000313" key="13">
    <source>
        <dbReference type="EMBL" id="EIJ43890.1"/>
    </source>
</evidence>
<comment type="subcellular location">
    <subcellularLocation>
        <location evidence="1">Cell inner membrane</location>
        <topology evidence="1">Single-pass membrane protein</topology>
    </subcellularLocation>
</comment>
<dbReference type="InterPro" id="IPR022346">
    <property type="entry name" value="T2SS_GspH"/>
</dbReference>
<protein>
    <recommendedName>
        <fullName evidence="2">Type II secretion system protein H</fullName>
    </recommendedName>
    <alternativeName>
        <fullName evidence="10">General secretion pathway protein H</fullName>
    </alternativeName>
</protein>
<evidence type="ECO:0000256" key="10">
    <source>
        <dbReference type="ARBA" id="ARBA00030775"/>
    </source>
</evidence>
<dbReference type="SUPFAM" id="SSF54523">
    <property type="entry name" value="Pili subunits"/>
    <property type="match status" value="1"/>
</dbReference>
<evidence type="ECO:0000256" key="7">
    <source>
        <dbReference type="ARBA" id="ARBA00022989"/>
    </source>
</evidence>
<name>I3CJU7_9GAMM</name>
<evidence type="ECO:0000256" key="6">
    <source>
        <dbReference type="ARBA" id="ARBA00022692"/>
    </source>
</evidence>
<evidence type="ECO:0000256" key="2">
    <source>
        <dbReference type="ARBA" id="ARBA00021549"/>
    </source>
</evidence>
<feature type="transmembrane region" description="Helical" evidence="11">
    <location>
        <begin position="6"/>
        <end position="28"/>
    </location>
</feature>
<keyword evidence="5" id="KW-0997">Cell inner membrane</keyword>
<evidence type="ECO:0000256" key="1">
    <source>
        <dbReference type="ARBA" id="ARBA00004377"/>
    </source>
</evidence>
<keyword evidence="7 11" id="KW-1133">Transmembrane helix</keyword>
<evidence type="ECO:0000259" key="12">
    <source>
        <dbReference type="Pfam" id="PF12019"/>
    </source>
</evidence>
<dbReference type="InterPro" id="IPR012902">
    <property type="entry name" value="N_methyl_site"/>
</dbReference>
<dbReference type="Pfam" id="PF12019">
    <property type="entry name" value="GspH"/>
    <property type="match status" value="1"/>
</dbReference>
<dbReference type="InterPro" id="IPR045584">
    <property type="entry name" value="Pilin-like"/>
</dbReference>
<dbReference type="GO" id="GO:0015628">
    <property type="term" value="P:protein secretion by the type II secretion system"/>
    <property type="evidence" value="ECO:0007669"/>
    <property type="project" value="InterPro"/>
</dbReference>
<keyword evidence="4" id="KW-0488">Methylation</keyword>
<dbReference type="Gene3D" id="3.55.40.10">
    <property type="entry name" value="minor pseudopilin epsh domain"/>
    <property type="match status" value="1"/>
</dbReference>
<evidence type="ECO:0000313" key="14">
    <source>
        <dbReference type="Proteomes" id="UP000005744"/>
    </source>
</evidence>
<reference evidence="13 14" key="1">
    <citation type="submission" date="2011-11" db="EMBL/GenBank/DDBJ databases">
        <title>Improved High-Quality Draft sequence of Beggiatoa alba B18lD.</title>
        <authorList>
            <consortium name="US DOE Joint Genome Institute"/>
            <person name="Lucas S."/>
            <person name="Han J."/>
            <person name="Lapidus A."/>
            <person name="Cheng J.-F."/>
            <person name="Goodwin L."/>
            <person name="Pitluck S."/>
            <person name="Peters L."/>
            <person name="Mikhailova N."/>
            <person name="Held B."/>
            <person name="Detter J.C."/>
            <person name="Han C."/>
            <person name="Tapia R."/>
            <person name="Land M."/>
            <person name="Hauser L."/>
            <person name="Kyrpides N."/>
            <person name="Ivanova N."/>
            <person name="Pagani I."/>
            <person name="Samuel K."/>
            <person name="Teske A."/>
            <person name="Mueller J."/>
            <person name="Woyke T."/>
        </authorList>
    </citation>
    <scope>NUCLEOTIDE SEQUENCE [LARGE SCALE GENOMIC DNA]</scope>
    <source>
        <strain evidence="13 14">B18LD</strain>
    </source>
</reference>
<dbReference type="OrthoDB" id="5609249at2"/>
<dbReference type="HOGENOM" id="CLU_084761_1_2_6"/>
<gene>
    <name evidence="13" type="ORF">BegalDRAFT_3064</name>
</gene>
<dbReference type="eggNOG" id="COG4970">
    <property type="taxonomic scope" value="Bacteria"/>
</dbReference>
<dbReference type="AlphaFoldDB" id="I3CJU7"/>
<accession>I3CJU7</accession>
<dbReference type="Proteomes" id="UP000005744">
    <property type="component" value="Unassembled WGS sequence"/>
</dbReference>
<evidence type="ECO:0000256" key="5">
    <source>
        <dbReference type="ARBA" id="ARBA00022519"/>
    </source>
</evidence>
<dbReference type="PROSITE" id="PS00409">
    <property type="entry name" value="PROKAR_NTER_METHYL"/>
    <property type="match status" value="1"/>
</dbReference>